<proteinExistence type="predicted"/>
<dbReference type="RefSeq" id="WP_394838101.1">
    <property type="nucleotide sequence ID" value="NZ_CP089929.1"/>
</dbReference>
<keyword evidence="2" id="KW-1185">Reference proteome</keyword>
<accession>A0ABZ2LEW7</accession>
<dbReference type="SUPFAM" id="SSF50939">
    <property type="entry name" value="Sialidases"/>
    <property type="match status" value="1"/>
</dbReference>
<organism evidence="1 2">
    <name type="scientific">Pendulispora rubella</name>
    <dbReference type="NCBI Taxonomy" id="2741070"/>
    <lineage>
        <taxon>Bacteria</taxon>
        <taxon>Pseudomonadati</taxon>
        <taxon>Myxococcota</taxon>
        <taxon>Myxococcia</taxon>
        <taxon>Myxococcales</taxon>
        <taxon>Sorangiineae</taxon>
        <taxon>Pendulisporaceae</taxon>
        <taxon>Pendulispora</taxon>
    </lineage>
</organism>
<evidence type="ECO:0000313" key="2">
    <source>
        <dbReference type="Proteomes" id="UP001374803"/>
    </source>
</evidence>
<dbReference type="InterPro" id="IPR036278">
    <property type="entry name" value="Sialidase_sf"/>
</dbReference>
<reference evidence="1" key="1">
    <citation type="submission" date="2021-12" db="EMBL/GenBank/DDBJ databases">
        <title>Discovery of the Pendulisporaceae a myxobacterial family with distinct sporulation behavior and unique specialized metabolism.</title>
        <authorList>
            <person name="Garcia R."/>
            <person name="Popoff A."/>
            <person name="Bader C.D."/>
            <person name="Loehr J."/>
            <person name="Walesch S."/>
            <person name="Walt C."/>
            <person name="Boldt J."/>
            <person name="Bunk B."/>
            <person name="Haeckl F.J.F.P.J."/>
            <person name="Gunesch A.P."/>
            <person name="Birkelbach J."/>
            <person name="Nuebel U."/>
            <person name="Pietschmann T."/>
            <person name="Bach T."/>
            <person name="Mueller R."/>
        </authorList>
    </citation>
    <scope>NUCLEOTIDE SEQUENCE</scope>
    <source>
        <strain evidence="1">MSr11367</strain>
    </source>
</reference>
<dbReference type="Proteomes" id="UP001374803">
    <property type="component" value="Chromosome"/>
</dbReference>
<name>A0ABZ2LEW7_9BACT</name>
<dbReference type="InterPro" id="IPR015943">
    <property type="entry name" value="WD40/YVTN_repeat-like_dom_sf"/>
</dbReference>
<protein>
    <submittedName>
        <fullName evidence="1">Uncharacterized protein</fullName>
    </submittedName>
</protein>
<dbReference type="PROSITE" id="PS51257">
    <property type="entry name" value="PROKAR_LIPOPROTEIN"/>
    <property type="match status" value="1"/>
</dbReference>
<evidence type="ECO:0000313" key="1">
    <source>
        <dbReference type="EMBL" id="WXB08428.1"/>
    </source>
</evidence>
<dbReference type="EMBL" id="CP089983">
    <property type="protein sequence ID" value="WXB08428.1"/>
    <property type="molecule type" value="Genomic_DNA"/>
</dbReference>
<sequence length="646" mass="70408">MKMTWIVTSPRWAFLVLLTAMLSIGCRKPSPTLASSTSASSQKEATAAASSSVAPKTTVNADLIHAAASPARWRFAEHQWYPVARLEVDARHTLYVGEKEPESGRRTLDEHLPGRGVSDVLLDAEVLIPKALVGVIRDTRGRFVFVADDGEVYVSQDPLGPPEVIRPGPLAGTTNAKLLAVATGRHALLGITPQGTLVRSLDYGAKWRPVAYDGSKERWGKAVSVGLDEQGNGLLLLTDHVYVTHDDGATWLAIATPRTDAKHVSRDGSGRVFLADDNPVAFLDGNSLRETDFLLEDDPFRNVGPEFEEDRRRNYDLSESARTVLTGDRIIEFAADTDDNHVTVDSFVLGTTTAAPVIKPELAGSVRYDGSHPMAAYEQNLIYLRPRETGTGNWTTDILRSSDYGSTWRVDGARSGEPRHGLELNVALGPKGWTYVAPLDSRDTSDSAATPEFTQFVFDKAHGRVYALGSEAGEAGIYESELTATHFTRTKLLAGAIRASATLTVDPSGMLRLLSEEYVNDRQQWALRRRDANGTILPILYILLPSGQASLTGYRGLLLGNHGWETADGGETWVRVGGNSWGLGDIQCTAAGCLLVGGLQDQNGGRWIAQRLGWDLPSIRGSEVVRASTRPFRAEHNRKREMADER</sequence>
<gene>
    <name evidence="1" type="ORF">LVJ94_14425</name>
</gene>
<dbReference type="Gene3D" id="2.130.10.10">
    <property type="entry name" value="YVTN repeat-like/Quinoprotein amine dehydrogenase"/>
    <property type="match status" value="1"/>
</dbReference>